<feature type="transmembrane region" description="Helical" evidence="4">
    <location>
        <begin position="282"/>
        <end position="301"/>
    </location>
</feature>
<feature type="domain" description="Major facilitator superfamily (MFS) profile" evidence="5">
    <location>
        <begin position="12"/>
        <end position="396"/>
    </location>
</feature>
<evidence type="ECO:0000256" key="4">
    <source>
        <dbReference type="SAM" id="Phobius"/>
    </source>
</evidence>
<feature type="transmembrane region" description="Helical" evidence="4">
    <location>
        <begin position="104"/>
        <end position="129"/>
    </location>
</feature>
<dbReference type="InterPro" id="IPR011701">
    <property type="entry name" value="MFS"/>
</dbReference>
<dbReference type="CDD" id="cd17355">
    <property type="entry name" value="MFS_YcxA_like"/>
    <property type="match status" value="1"/>
</dbReference>
<sequence>MTAPGTSAARRDWTPILAGGLIMGLALGARHVQGLFLIPMTMDRGWDREIFSQAIALQNLAWGLCQPLSGWLSDRFGALWIIAGGLILYCLGLAGMVYSASEGAFLLAAGVCVGIAQSGTTFGVVYAALSRTVQSDRRSWALGLAGALGGMGQFVMVPVSQMLIDMTDWQTALLIFSGAAAVMLPLVFTFRAGSTSTAEVPHQGGPGIADALRHKGFWLLNLGFLVCGFQLTFAQTYLPSYVSDNGLDASVGVMALALMALFNVAGTYLFGLWGGTYRKKNLLVGIYLARTAAISLFLLLPMSGASIYAFSAALGFLLLGTVPLTNGLVSQVFGVRYIGTLFGILFLNHQIGSFIGVRLGGIFFEAYGSYQLGWAVAAALGLVAAALHWPINDSPFVVSRTQKNTG</sequence>
<feature type="transmembrane region" description="Helical" evidence="4">
    <location>
        <begin position="217"/>
        <end position="238"/>
    </location>
</feature>
<dbReference type="SUPFAM" id="SSF103473">
    <property type="entry name" value="MFS general substrate transporter"/>
    <property type="match status" value="1"/>
</dbReference>
<dbReference type="Proteomes" id="UP001623290">
    <property type="component" value="Plasmid unnamed4"/>
</dbReference>
<feature type="transmembrane region" description="Helical" evidence="4">
    <location>
        <begin position="370"/>
        <end position="391"/>
    </location>
</feature>
<feature type="transmembrane region" description="Helical" evidence="4">
    <location>
        <begin position="141"/>
        <end position="163"/>
    </location>
</feature>
<keyword evidence="6" id="KW-0614">Plasmid</keyword>
<dbReference type="RefSeq" id="WP_330628096.1">
    <property type="nucleotide sequence ID" value="NZ_CP135447.1"/>
</dbReference>
<feature type="transmembrane region" description="Helical" evidence="4">
    <location>
        <begin position="341"/>
        <end position="364"/>
    </location>
</feature>
<dbReference type="Gene3D" id="1.20.1250.20">
    <property type="entry name" value="MFS general substrate transporter like domains"/>
    <property type="match status" value="2"/>
</dbReference>
<geneLocation type="plasmid" evidence="6 7">
    <name>unnamed4</name>
</geneLocation>
<evidence type="ECO:0000256" key="1">
    <source>
        <dbReference type="ARBA" id="ARBA00022692"/>
    </source>
</evidence>
<organism evidence="6 7">
    <name type="scientific">Thioclava litoralis</name>
    <dbReference type="NCBI Taxonomy" id="3076557"/>
    <lineage>
        <taxon>Bacteria</taxon>
        <taxon>Pseudomonadati</taxon>
        <taxon>Pseudomonadota</taxon>
        <taxon>Alphaproteobacteria</taxon>
        <taxon>Rhodobacterales</taxon>
        <taxon>Paracoccaceae</taxon>
        <taxon>Thioclava</taxon>
    </lineage>
</organism>
<evidence type="ECO:0000256" key="2">
    <source>
        <dbReference type="ARBA" id="ARBA00022989"/>
    </source>
</evidence>
<feature type="transmembrane region" description="Helical" evidence="4">
    <location>
        <begin position="250"/>
        <end position="270"/>
    </location>
</feature>
<feature type="transmembrane region" description="Helical" evidence="4">
    <location>
        <begin position="16"/>
        <end position="38"/>
    </location>
</feature>
<keyword evidence="7" id="KW-1185">Reference proteome</keyword>
<dbReference type="InterPro" id="IPR050327">
    <property type="entry name" value="Proton-linked_MCT"/>
</dbReference>
<feature type="transmembrane region" description="Helical" evidence="4">
    <location>
        <begin position="169"/>
        <end position="188"/>
    </location>
</feature>
<dbReference type="Pfam" id="PF07690">
    <property type="entry name" value="MFS_1"/>
    <property type="match status" value="1"/>
</dbReference>
<proteinExistence type="predicted"/>
<accession>A0ABZ1E881</accession>
<feature type="transmembrane region" description="Helical" evidence="4">
    <location>
        <begin position="307"/>
        <end position="329"/>
    </location>
</feature>
<name>A0ABZ1E881_9RHOB</name>
<evidence type="ECO:0000313" key="6">
    <source>
        <dbReference type="EMBL" id="WRY36052.1"/>
    </source>
</evidence>
<dbReference type="PROSITE" id="PS50850">
    <property type="entry name" value="MFS"/>
    <property type="match status" value="1"/>
</dbReference>
<dbReference type="EMBL" id="CP135447">
    <property type="protein sequence ID" value="WRY36052.1"/>
    <property type="molecule type" value="Genomic_DNA"/>
</dbReference>
<keyword evidence="2 4" id="KW-1133">Transmembrane helix</keyword>
<evidence type="ECO:0000256" key="3">
    <source>
        <dbReference type="ARBA" id="ARBA00023136"/>
    </source>
</evidence>
<evidence type="ECO:0000259" key="5">
    <source>
        <dbReference type="PROSITE" id="PS50850"/>
    </source>
</evidence>
<dbReference type="InterPro" id="IPR020846">
    <property type="entry name" value="MFS_dom"/>
</dbReference>
<feature type="transmembrane region" description="Helical" evidence="4">
    <location>
        <begin position="76"/>
        <end position="98"/>
    </location>
</feature>
<protein>
    <submittedName>
        <fullName evidence="6">MFS transporter</fullName>
    </submittedName>
</protein>
<reference evidence="6 7" key="1">
    <citation type="submission" date="2023-09" db="EMBL/GenBank/DDBJ databases">
        <title>Thioclava shenzhenensis sp. nov., a multidrug resistant bacteria-antagonizing species isolated from coastal seawater.</title>
        <authorList>
            <person name="Long M."/>
        </authorList>
    </citation>
    <scope>NUCLEOTIDE SEQUENCE [LARGE SCALE GENOMIC DNA]</scope>
    <source>
        <strain evidence="6 7">FTW29</strain>
        <plasmid evidence="6 7">unnamed4</plasmid>
    </source>
</reference>
<keyword evidence="1 4" id="KW-0812">Transmembrane</keyword>
<evidence type="ECO:0000313" key="7">
    <source>
        <dbReference type="Proteomes" id="UP001623290"/>
    </source>
</evidence>
<gene>
    <name evidence="6" type="ORF">RPE78_18485</name>
</gene>
<dbReference type="PANTHER" id="PTHR11360">
    <property type="entry name" value="MONOCARBOXYLATE TRANSPORTER"/>
    <property type="match status" value="1"/>
</dbReference>
<dbReference type="PANTHER" id="PTHR11360:SF284">
    <property type="entry name" value="EG:103B4.3 PROTEIN-RELATED"/>
    <property type="match status" value="1"/>
</dbReference>
<keyword evidence="3 4" id="KW-0472">Membrane</keyword>
<dbReference type="InterPro" id="IPR036259">
    <property type="entry name" value="MFS_trans_sf"/>
</dbReference>